<dbReference type="PANTHER" id="PTHR30183">
    <property type="entry name" value="MOLYBDENUM TRANSPORT SYSTEM PERMEASE PROTEIN MODB"/>
    <property type="match status" value="1"/>
</dbReference>
<keyword evidence="6 7" id="KW-0472">Membrane</keyword>
<evidence type="ECO:0000259" key="8">
    <source>
        <dbReference type="PROSITE" id="PS50928"/>
    </source>
</evidence>
<keyword evidence="10" id="KW-1185">Reference proteome</keyword>
<feature type="transmembrane region" description="Helical" evidence="7">
    <location>
        <begin position="469"/>
        <end position="487"/>
    </location>
</feature>
<feature type="transmembrane region" description="Helical" evidence="7">
    <location>
        <begin position="208"/>
        <end position="230"/>
    </location>
</feature>
<dbReference type="InterPro" id="IPR035906">
    <property type="entry name" value="MetI-like_sf"/>
</dbReference>
<feature type="transmembrane region" description="Helical" evidence="7">
    <location>
        <begin position="340"/>
        <end position="360"/>
    </location>
</feature>
<reference evidence="9 10" key="1">
    <citation type="submission" date="2024-04" db="EMBL/GenBank/DDBJ databases">
        <title>Draft genome sequence of Sessilibacter corallicola NBRC 116591.</title>
        <authorList>
            <person name="Miyakawa T."/>
            <person name="Kusuya Y."/>
            <person name="Miura T."/>
        </authorList>
    </citation>
    <scope>NUCLEOTIDE SEQUENCE [LARGE SCALE GENOMIC DNA]</scope>
    <source>
        <strain evidence="9 10">KU-00831-HH</strain>
    </source>
</reference>
<gene>
    <name evidence="9" type="ORF">NBRC116591_17360</name>
</gene>
<evidence type="ECO:0000256" key="3">
    <source>
        <dbReference type="ARBA" id="ARBA00022475"/>
    </source>
</evidence>
<sequence length="548" mass="59982">MSNPEVAITRATDVKTRIIKPGFWWRFPTYFVAALVILPLSVIVLSWLTPEPEIWAHLLDTQLARLLKNTAVLMVGVGAVVAVIGVALAWLVAACEFPGRKWLDWGLMLPLAIPPYVLAFVFLGLLDYAGPINTWLRETVGLARGIGDVRTAPGVIVVMSLVLYPYVYMLARSAFVGQGRELMDAARSLGASPARAFFKVALPMARPAIAAGMALALMETLADFGAVSVFNFDTFTTAIYKSWFGFFSLPAAAQLASLLLLFVLLGVWAEQQARSRGRNQSRRAQYDRYRLTGVKAFAATGFCALIFLIAFAIPIGQLVVWTLGHLNDIDSRYWGFVKNSLVLAVLAAVTSVFLALLVGYGRRQSPVNGLSFWMRIASLGYALPGSVLAVGILLVFTLLENNLLAPVKNWLGLNQILVGSLAALILAYVIRFFSVAVGPVQSSLDMIRPSYQEVAQTLGVGKFQILRQVYLPLLRPGLLTAALLVLVDTLKEMPATLILRPFGWDTLAVRVFEMTAEGQWQRAALPAVTLVLVSIIPVVMMIRRSNRD</sequence>
<comment type="similarity">
    <text evidence="7">Belongs to the binding-protein-dependent transport system permease family.</text>
</comment>
<evidence type="ECO:0000313" key="10">
    <source>
        <dbReference type="Proteomes" id="UP001465153"/>
    </source>
</evidence>
<dbReference type="EMBL" id="BAABWN010000005">
    <property type="protein sequence ID" value="GAA6167925.1"/>
    <property type="molecule type" value="Genomic_DNA"/>
</dbReference>
<dbReference type="Proteomes" id="UP001465153">
    <property type="component" value="Unassembled WGS sequence"/>
</dbReference>
<dbReference type="CDD" id="cd06261">
    <property type="entry name" value="TM_PBP2"/>
    <property type="match status" value="2"/>
</dbReference>
<feature type="transmembrane region" description="Helical" evidence="7">
    <location>
        <begin position="27"/>
        <end position="50"/>
    </location>
</feature>
<feature type="domain" description="ABC transmembrane type-1" evidence="8">
    <location>
        <begin position="337"/>
        <end position="541"/>
    </location>
</feature>
<evidence type="ECO:0000256" key="2">
    <source>
        <dbReference type="ARBA" id="ARBA00022448"/>
    </source>
</evidence>
<keyword evidence="3" id="KW-1003">Cell membrane</keyword>
<feature type="transmembrane region" description="Helical" evidence="7">
    <location>
        <begin position="416"/>
        <end position="438"/>
    </location>
</feature>
<evidence type="ECO:0000256" key="1">
    <source>
        <dbReference type="ARBA" id="ARBA00004651"/>
    </source>
</evidence>
<evidence type="ECO:0000256" key="6">
    <source>
        <dbReference type="ARBA" id="ARBA00023136"/>
    </source>
</evidence>
<feature type="transmembrane region" description="Helical" evidence="7">
    <location>
        <begin position="152"/>
        <end position="171"/>
    </location>
</feature>
<feature type="transmembrane region" description="Helical" evidence="7">
    <location>
        <begin position="242"/>
        <end position="268"/>
    </location>
</feature>
<keyword evidence="2 7" id="KW-0813">Transport</keyword>
<protein>
    <submittedName>
        <fullName evidence="9">Iron ABC transporter permease</fullName>
    </submittedName>
</protein>
<feature type="transmembrane region" description="Helical" evidence="7">
    <location>
        <begin position="372"/>
        <end position="396"/>
    </location>
</feature>
<keyword evidence="5 7" id="KW-1133">Transmembrane helix</keyword>
<evidence type="ECO:0000256" key="7">
    <source>
        <dbReference type="RuleBase" id="RU363032"/>
    </source>
</evidence>
<comment type="caution">
    <text evidence="9">The sequence shown here is derived from an EMBL/GenBank/DDBJ whole genome shotgun (WGS) entry which is preliminary data.</text>
</comment>
<organism evidence="9 10">
    <name type="scientific">Sessilibacter corallicola</name>
    <dbReference type="NCBI Taxonomy" id="2904075"/>
    <lineage>
        <taxon>Bacteria</taxon>
        <taxon>Pseudomonadati</taxon>
        <taxon>Pseudomonadota</taxon>
        <taxon>Gammaproteobacteria</taxon>
        <taxon>Cellvibrionales</taxon>
        <taxon>Cellvibrionaceae</taxon>
        <taxon>Sessilibacter</taxon>
    </lineage>
</organism>
<dbReference type="PANTHER" id="PTHR30183:SF2">
    <property type="entry name" value="IRON UTILIZATION PROTEIN"/>
    <property type="match status" value="1"/>
</dbReference>
<dbReference type="SUPFAM" id="SSF161098">
    <property type="entry name" value="MetI-like"/>
    <property type="match status" value="2"/>
</dbReference>
<feature type="transmembrane region" description="Helical" evidence="7">
    <location>
        <begin position="523"/>
        <end position="542"/>
    </location>
</feature>
<feature type="transmembrane region" description="Helical" evidence="7">
    <location>
        <begin position="105"/>
        <end position="126"/>
    </location>
</feature>
<dbReference type="Pfam" id="PF00528">
    <property type="entry name" value="BPD_transp_1"/>
    <property type="match status" value="2"/>
</dbReference>
<feature type="transmembrane region" description="Helical" evidence="7">
    <location>
        <begin position="289"/>
        <end position="320"/>
    </location>
</feature>
<accession>A0ABQ0A8I1</accession>
<feature type="domain" description="ABC transmembrane type-1" evidence="8">
    <location>
        <begin position="67"/>
        <end position="268"/>
    </location>
</feature>
<evidence type="ECO:0000256" key="5">
    <source>
        <dbReference type="ARBA" id="ARBA00022989"/>
    </source>
</evidence>
<dbReference type="Gene3D" id="1.10.3720.10">
    <property type="entry name" value="MetI-like"/>
    <property type="match status" value="2"/>
</dbReference>
<evidence type="ECO:0000256" key="4">
    <source>
        <dbReference type="ARBA" id="ARBA00022692"/>
    </source>
</evidence>
<evidence type="ECO:0000313" key="9">
    <source>
        <dbReference type="EMBL" id="GAA6167925.1"/>
    </source>
</evidence>
<dbReference type="PROSITE" id="PS50928">
    <property type="entry name" value="ABC_TM1"/>
    <property type="match status" value="2"/>
</dbReference>
<proteinExistence type="inferred from homology"/>
<dbReference type="InterPro" id="IPR000515">
    <property type="entry name" value="MetI-like"/>
</dbReference>
<feature type="transmembrane region" description="Helical" evidence="7">
    <location>
        <begin position="70"/>
        <end position="93"/>
    </location>
</feature>
<dbReference type="RefSeq" id="WP_353302592.1">
    <property type="nucleotide sequence ID" value="NZ_BAABWN010000005.1"/>
</dbReference>
<keyword evidence="4 7" id="KW-0812">Transmembrane</keyword>
<comment type="subcellular location">
    <subcellularLocation>
        <location evidence="1 7">Cell membrane</location>
        <topology evidence="1 7">Multi-pass membrane protein</topology>
    </subcellularLocation>
</comment>
<name>A0ABQ0A8I1_9GAMM</name>